<reference evidence="2 3" key="1">
    <citation type="journal article" date="2019" name="Sci. Rep.">
        <title>Orb-weaving spider Araneus ventricosus genome elucidates the spidroin gene catalogue.</title>
        <authorList>
            <person name="Kono N."/>
            <person name="Nakamura H."/>
            <person name="Ohtoshi R."/>
            <person name="Moran D.A.P."/>
            <person name="Shinohara A."/>
            <person name="Yoshida Y."/>
            <person name="Fujiwara M."/>
            <person name="Mori M."/>
            <person name="Tomita M."/>
            <person name="Arakawa K."/>
        </authorList>
    </citation>
    <scope>NUCLEOTIDE SEQUENCE [LARGE SCALE GENOMIC DNA]</scope>
</reference>
<sequence length="93" mass="10336">MTKNTPELAPSLKLPRSFGHAFRVNSGTPVGLGSRAVEATPNNRGTRIDPSVPHTRRILSGIGFRIGYNLGRRLQIRNPIPLRIRRVCRPTAR</sequence>
<organism evidence="2 3">
    <name type="scientific">Araneus ventricosus</name>
    <name type="common">Orbweaver spider</name>
    <name type="synonym">Epeira ventricosa</name>
    <dbReference type="NCBI Taxonomy" id="182803"/>
    <lineage>
        <taxon>Eukaryota</taxon>
        <taxon>Metazoa</taxon>
        <taxon>Ecdysozoa</taxon>
        <taxon>Arthropoda</taxon>
        <taxon>Chelicerata</taxon>
        <taxon>Arachnida</taxon>
        <taxon>Araneae</taxon>
        <taxon>Araneomorphae</taxon>
        <taxon>Entelegynae</taxon>
        <taxon>Araneoidea</taxon>
        <taxon>Araneidae</taxon>
        <taxon>Araneus</taxon>
    </lineage>
</organism>
<gene>
    <name evidence="2" type="ORF">AVEN_82300_1</name>
</gene>
<feature type="region of interest" description="Disordered" evidence="1">
    <location>
        <begin position="29"/>
        <end position="52"/>
    </location>
</feature>
<evidence type="ECO:0000256" key="1">
    <source>
        <dbReference type="SAM" id="MobiDB-lite"/>
    </source>
</evidence>
<accession>A0A4Y2U4J6</accession>
<keyword evidence="3" id="KW-1185">Reference proteome</keyword>
<dbReference type="AlphaFoldDB" id="A0A4Y2U4J6"/>
<dbReference type="EMBL" id="BGPR01033470">
    <property type="protein sequence ID" value="GBO07413.1"/>
    <property type="molecule type" value="Genomic_DNA"/>
</dbReference>
<evidence type="ECO:0000313" key="3">
    <source>
        <dbReference type="Proteomes" id="UP000499080"/>
    </source>
</evidence>
<protein>
    <submittedName>
        <fullName evidence="2">Uncharacterized protein</fullName>
    </submittedName>
</protein>
<evidence type="ECO:0000313" key="2">
    <source>
        <dbReference type="EMBL" id="GBO07413.1"/>
    </source>
</evidence>
<proteinExistence type="predicted"/>
<dbReference type="Proteomes" id="UP000499080">
    <property type="component" value="Unassembled WGS sequence"/>
</dbReference>
<comment type="caution">
    <text evidence="2">The sequence shown here is derived from an EMBL/GenBank/DDBJ whole genome shotgun (WGS) entry which is preliminary data.</text>
</comment>
<name>A0A4Y2U4J6_ARAVE</name>